<evidence type="ECO:0000313" key="3">
    <source>
        <dbReference type="Proteomes" id="UP001598138"/>
    </source>
</evidence>
<keyword evidence="1" id="KW-0812">Transmembrane</keyword>
<evidence type="ECO:0000256" key="1">
    <source>
        <dbReference type="SAM" id="Phobius"/>
    </source>
</evidence>
<dbReference type="RefSeq" id="WP_377981786.1">
    <property type="nucleotide sequence ID" value="NZ_JBBKXZ010000001.1"/>
</dbReference>
<keyword evidence="3" id="KW-1185">Reference proteome</keyword>
<accession>A0ABW6D8A7</accession>
<feature type="transmembrane region" description="Helical" evidence="1">
    <location>
        <begin position="20"/>
        <end position="36"/>
    </location>
</feature>
<dbReference type="Proteomes" id="UP001598138">
    <property type="component" value="Unassembled WGS sequence"/>
</dbReference>
<protein>
    <recommendedName>
        <fullName evidence="4">Fibrobacter succinogenes major paralogous domain-containing protein</fullName>
    </recommendedName>
</protein>
<comment type="caution">
    <text evidence="2">The sequence shown here is derived from an EMBL/GenBank/DDBJ whole genome shotgun (WGS) entry which is preliminary data.</text>
</comment>
<dbReference type="EMBL" id="JBBKXZ010000001">
    <property type="protein sequence ID" value="MFD3393157.1"/>
    <property type="molecule type" value="Genomic_DNA"/>
</dbReference>
<evidence type="ECO:0000313" key="2">
    <source>
        <dbReference type="EMBL" id="MFD3393157.1"/>
    </source>
</evidence>
<organism evidence="2 3">
    <name type="scientific">Aquirufa avitistagni</name>
    <dbReference type="NCBI Taxonomy" id="3104728"/>
    <lineage>
        <taxon>Bacteria</taxon>
        <taxon>Pseudomonadati</taxon>
        <taxon>Bacteroidota</taxon>
        <taxon>Cytophagia</taxon>
        <taxon>Cytophagales</taxon>
        <taxon>Flectobacillaceae</taxon>
        <taxon>Aquirufa</taxon>
    </lineage>
</organism>
<proteinExistence type="predicted"/>
<gene>
    <name evidence="2" type="ORF">U0R10_00850</name>
</gene>
<sequence>MNRILLVKNHQKIFKVNIKMLRINIIIHFFLIVFVGCKTEEPLNSTQNSSTIVIEVKSKTGRIWMDRNLGASQVARGSDDIQSYGDLYQWGRGSDGHQLRSSSTTIALSSSDIPNNGNFIITSGDWRSTQNDKLWQGVNGVNNPCPNGFRLPTKDEWIEEVSSWSSKDSKGALVSALRLPEATSRGSNGTYCISNCGIGGAYWLGTVGDNSQFSDPKYSYVGVFKVGVAGASVSIRGTGFSVRCIKD</sequence>
<evidence type="ECO:0008006" key="4">
    <source>
        <dbReference type="Google" id="ProtNLM"/>
    </source>
</evidence>
<keyword evidence="1" id="KW-1133">Transmembrane helix</keyword>
<keyword evidence="1" id="KW-0472">Membrane</keyword>
<name>A0ABW6D8A7_9BACT</name>
<reference evidence="2 3" key="1">
    <citation type="submission" date="2024-03" db="EMBL/GenBank/DDBJ databases">
        <title>Aquirufa genome sequencing.</title>
        <authorList>
            <person name="Pitt A."/>
            <person name="Hahn M.W."/>
        </authorList>
    </citation>
    <scope>NUCLEOTIDE SEQUENCE [LARGE SCALE GENOMIC DNA]</scope>
    <source>
        <strain evidence="2 3">OSTEICH-129V</strain>
    </source>
</reference>